<gene>
    <name evidence="2" type="ORF">GZA08_02660</name>
</gene>
<name>A0A6B2JFP5_9RHOB</name>
<comment type="caution">
    <text evidence="2">The sequence shown here is derived from an EMBL/GenBank/DDBJ whole genome shotgun (WGS) entry which is preliminary data.</text>
</comment>
<dbReference type="Proteomes" id="UP000474757">
    <property type="component" value="Unassembled WGS sequence"/>
</dbReference>
<evidence type="ECO:0000259" key="1">
    <source>
        <dbReference type="Pfam" id="PF00535"/>
    </source>
</evidence>
<dbReference type="PANTHER" id="PTHR43685">
    <property type="entry name" value="GLYCOSYLTRANSFERASE"/>
    <property type="match status" value="1"/>
</dbReference>
<evidence type="ECO:0000313" key="3">
    <source>
        <dbReference type="Proteomes" id="UP000474757"/>
    </source>
</evidence>
<keyword evidence="3" id="KW-1185">Reference proteome</keyword>
<dbReference type="InterPro" id="IPR029044">
    <property type="entry name" value="Nucleotide-diphossugar_trans"/>
</dbReference>
<sequence length="267" mass="28721">MRISVVIPSYNRAGSLPSALLSAAHQTRPPEEIILVDDGSTDGTEAVVARLGLPGLRYIRQGNAGGGAARNAGVAAARGDWIAFHDSDDVWLPHKLERLAAARERHAAAAPEVIFSAFSLFDPARRRLRLMPEALARRRGASLLLEEPLREARALTANPISTQTLLVSRAAFARAGGFDPALRRFQDWDLALRLAGEAPWAYVPEPLVHVALSPNSVTRDHAAGLAARRRLLDAHAGLYARAGGALWRARADLWLRRLAGALGRAGA</sequence>
<dbReference type="InterPro" id="IPR001173">
    <property type="entry name" value="Glyco_trans_2-like"/>
</dbReference>
<protein>
    <submittedName>
        <fullName evidence="2">Glycosyltransferase family 2 protein</fullName>
    </submittedName>
</protein>
<dbReference type="CDD" id="cd00761">
    <property type="entry name" value="Glyco_tranf_GTA_type"/>
    <property type="match status" value="1"/>
</dbReference>
<feature type="domain" description="Glycosyltransferase 2-like" evidence="1">
    <location>
        <begin position="4"/>
        <end position="110"/>
    </location>
</feature>
<organism evidence="2 3">
    <name type="scientific">Pseudoroseicyclus tamaricis</name>
    <dbReference type="NCBI Taxonomy" id="2705421"/>
    <lineage>
        <taxon>Bacteria</taxon>
        <taxon>Pseudomonadati</taxon>
        <taxon>Pseudomonadota</taxon>
        <taxon>Alphaproteobacteria</taxon>
        <taxon>Rhodobacterales</taxon>
        <taxon>Paracoccaceae</taxon>
        <taxon>Pseudoroseicyclus</taxon>
    </lineage>
</organism>
<reference evidence="2 3" key="1">
    <citation type="submission" date="2020-02" db="EMBL/GenBank/DDBJ databases">
        <title>Pseudoroseicyclus tamarix, sp. nov., isolated from offshore sediment of a Tamarix chinensis forest.</title>
        <authorList>
            <person name="Gai Y."/>
        </authorList>
    </citation>
    <scope>NUCLEOTIDE SEQUENCE [LARGE SCALE GENOMIC DNA]</scope>
    <source>
        <strain evidence="2 3">CLL3-39</strain>
    </source>
</reference>
<dbReference type="RefSeq" id="WP_163889713.1">
    <property type="nucleotide sequence ID" value="NZ_JAAFYS010000001.1"/>
</dbReference>
<evidence type="ECO:0000313" key="2">
    <source>
        <dbReference type="EMBL" id="NDU99872.1"/>
    </source>
</evidence>
<dbReference type="Pfam" id="PF00535">
    <property type="entry name" value="Glycos_transf_2"/>
    <property type="match status" value="1"/>
</dbReference>
<keyword evidence="2" id="KW-0808">Transferase</keyword>
<dbReference type="Gene3D" id="3.90.550.10">
    <property type="entry name" value="Spore Coat Polysaccharide Biosynthesis Protein SpsA, Chain A"/>
    <property type="match status" value="1"/>
</dbReference>
<dbReference type="EMBL" id="JAAGAB010000001">
    <property type="protein sequence ID" value="NDU99872.1"/>
    <property type="molecule type" value="Genomic_DNA"/>
</dbReference>
<dbReference type="PANTHER" id="PTHR43685:SF2">
    <property type="entry name" value="GLYCOSYLTRANSFERASE 2-LIKE DOMAIN-CONTAINING PROTEIN"/>
    <property type="match status" value="1"/>
</dbReference>
<dbReference type="InterPro" id="IPR050834">
    <property type="entry name" value="Glycosyltransf_2"/>
</dbReference>
<accession>A0A6B2JFP5</accession>
<proteinExistence type="predicted"/>
<dbReference type="AlphaFoldDB" id="A0A6B2JFP5"/>
<dbReference type="GO" id="GO:0016740">
    <property type="term" value="F:transferase activity"/>
    <property type="evidence" value="ECO:0007669"/>
    <property type="project" value="UniProtKB-KW"/>
</dbReference>
<dbReference type="SUPFAM" id="SSF53448">
    <property type="entry name" value="Nucleotide-diphospho-sugar transferases"/>
    <property type="match status" value="1"/>
</dbReference>